<evidence type="ECO:0000313" key="2">
    <source>
        <dbReference type="Proteomes" id="UP001162480"/>
    </source>
</evidence>
<accession>A0AA36EX63</accession>
<dbReference type="Proteomes" id="UP001162480">
    <property type="component" value="Chromosome 1"/>
</dbReference>
<dbReference type="AlphaFoldDB" id="A0AA36EX63"/>
<dbReference type="EMBL" id="OX597814">
    <property type="protein sequence ID" value="CAI9716614.1"/>
    <property type="molecule type" value="Genomic_DNA"/>
</dbReference>
<protein>
    <submittedName>
        <fullName evidence="1">Uncharacterized protein</fullName>
    </submittedName>
</protein>
<gene>
    <name evidence="1" type="ORF">OCTVUL_1B008978</name>
</gene>
<sequence>ASRHRVCLRIEALIRLQVVNFFFFTFCESVAGDCISCFITHQKSFKWMGTLSYLERRNKPAGEEEEKEGEEKNTAKYLKKQKEKHFSMNIFKQYNCHNNNNNQRTITTTTTTTTTTNITTTIAFI</sequence>
<name>A0AA36EX63_OCTVU</name>
<feature type="non-terminal residue" evidence="1">
    <location>
        <position position="1"/>
    </location>
</feature>
<proteinExistence type="predicted"/>
<keyword evidence="2" id="KW-1185">Reference proteome</keyword>
<organism evidence="1 2">
    <name type="scientific">Octopus vulgaris</name>
    <name type="common">Common octopus</name>
    <dbReference type="NCBI Taxonomy" id="6645"/>
    <lineage>
        <taxon>Eukaryota</taxon>
        <taxon>Metazoa</taxon>
        <taxon>Spiralia</taxon>
        <taxon>Lophotrochozoa</taxon>
        <taxon>Mollusca</taxon>
        <taxon>Cephalopoda</taxon>
        <taxon>Coleoidea</taxon>
        <taxon>Octopodiformes</taxon>
        <taxon>Octopoda</taxon>
        <taxon>Incirrata</taxon>
        <taxon>Octopodidae</taxon>
        <taxon>Octopus</taxon>
    </lineage>
</organism>
<evidence type="ECO:0000313" key="1">
    <source>
        <dbReference type="EMBL" id="CAI9716614.1"/>
    </source>
</evidence>
<reference evidence="1" key="1">
    <citation type="submission" date="2023-08" db="EMBL/GenBank/DDBJ databases">
        <authorList>
            <person name="Alioto T."/>
            <person name="Alioto T."/>
            <person name="Gomez Garrido J."/>
        </authorList>
    </citation>
    <scope>NUCLEOTIDE SEQUENCE</scope>
</reference>